<dbReference type="RefSeq" id="WP_118766962.1">
    <property type="nucleotide sequence ID" value="NZ_QWKP01000181.1"/>
</dbReference>
<keyword evidence="4" id="KW-0966">Cell projection</keyword>
<evidence type="ECO:0000256" key="1">
    <source>
        <dbReference type="SAM" id="MobiDB-lite"/>
    </source>
</evidence>
<keyword evidence="4" id="KW-0282">Flagellum</keyword>
<keyword evidence="5" id="KW-1185">Reference proteome</keyword>
<keyword evidence="2" id="KW-0812">Transmembrane</keyword>
<evidence type="ECO:0000256" key="2">
    <source>
        <dbReference type="SAM" id="Phobius"/>
    </source>
</evidence>
<evidence type="ECO:0000259" key="3">
    <source>
        <dbReference type="SMART" id="SM00858"/>
    </source>
</evidence>
<keyword evidence="2" id="KW-0472">Membrane</keyword>
<feature type="transmembrane region" description="Helical" evidence="2">
    <location>
        <begin position="48"/>
        <end position="69"/>
    </location>
</feature>
<dbReference type="Pfam" id="PF08666">
    <property type="entry name" value="SAF"/>
    <property type="match status" value="1"/>
</dbReference>
<feature type="region of interest" description="Disordered" evidence="1">
    <location>
        <begin position="1"/>
        <end position="39"/>
    </location>
</feature>
<sequence length="240" mass="23891">MATDIGKASQQDGVTERRRAREARGLGPAGGAAAGDRLPKAPRERRPLLAVLAVLLIVGGAAIAGLFALRQDSRVPMLQLAHDVAAGSAITDGDLVTTQVAAEGTALVPAGAKDQVVGRYARVPLVSGQLLDSTMLTDTAPLQPGSVAVGAALADGRMPASGLEPGDVVQLVQVGDSEGTVLVPDARVSSVRTSDSVNAGATIVTLIVDEASGAKVAAVAADGALAVTLVSRGTPIGEDG</sequence>
<keyword evidence="2" id="KW-1133">Transmembrane helix</keyword>
<dbReference type="OrthoDB" id="5185591at2"/>
<reference evidence="4 5" key="1">
    <citation type="submission" date="2018-08" db="EMBL/GenBank/DDBJ databases">
        <title>Cellulomonas rhizosphaerae sp. nov., a novel actinomycete isolated from soil.</title>
        <authorList>
            <person name="Tian Y."/>
        </authorList>
    </citation>
    <scope>NUCLEOTIDE SEQUENCE [LARGE SCALE GENOMIC DNA]</scope>
    <source>
        <strain evidence="4 5">NEAU-TCZ24</strain>
    </source>
</reference>
<feature type="domain" description="SAF" evidence="3">
    <location>
        <begin position="75"/>
        <end position="137"/>
    </location>
</feature>
<organism evidence="4 5">
    <name type="scientific">Cellulomonas rhizosphaerae</name>
    <dbReference type="NCBI Taxonomy" id="2293719"/>
    <lineage>
        <taxon>Bacteria</taxon>
        <taxon>Bacillati</taxon>
        <taxon>Actinomycetota</taxon>
        <taxon>Actinomycetes</taxon>
        <taxon>Micrococcales</taxon>
        <taxon>Cellulomonadaceae</taxon>
        <taxon>Cellulomonas</taxon>
    </lineage>
</organism>
<dbReference type="Proteomes" id="UP000283374">
    <property type="component" value="Unassembled WGS sequence"/>
</dbReference>
<dbReference type="EMBL" id="QWKP01000181">
    <property type="protein sequence ID" value="RHA41653.1"/>
    <property type="molecule type" value="Genomic_DNA"/>
</dbReference>
<accession>A0A413RMD9</accession>
<evidence type="ECO:0000313" key="4">
    <source>
        <dbReference type="EMBL" id="RHA41653.1"/>
    </source>
</evidence>
<evidence type="ECO:0000313" key="5">
    <source>
        <dbReference type="Proteomes" id="UP000283374"/>
    </source>
</evidence>
<keyword evidence="4" id="KW-0969">Cilium</keyword>
<proteinExistence type="predicted"/>
<protein>
    <submittedName>
        <fullName evidence="4">Flagellar biosynthesis protein FlgA</fullName>
    </submittedName>
</protein>
<comment type="caution">
    <text evidence="4">The sequence shown here is derived from an EMBL/GenBank/DDBJ whole genome shotgun (WGS) entry which is preliminary data.</text>
</comment>
<gene>
    <name evidence="4" type="ORF">D1825_08285</name>
</gene>
<feature type="compositionally biased region" description="Basic and acidic residues" evidence="1">
    <location>
        <begin position="14"/>
        <end position="24"/>
    </location>
</feature>
<dbReference type="InterPro" id="IPR013974">
    <property type="entry name" value="SAF"/>
</dbReference>
<dbReference type="SMART" id="SM00858">
    <property type="entry name" value="SAF"/>
    <property type="match status" value="1"/>
</dbReference>
<dbReference type="CDD" id="cd11614">
    <property type="entry name" value="SAF_CpaB_FlgA_like"/>
    <property type="match status" value="1"/>
</dbReference>
<dbReference type="AlphaFoldDB" id="A0A413RMD9"/>
<name>A0A413RMD9_9CELL</name>